<dbReference type="AlphaFoldDB" id="A0A518E554"/>
<organism evidence="2 3">
    <name type="scientific">Lignipirellula cremea</name>
    <dbReference type="NCBI Taxonomy" id="2528010"/>
    <lineage>
        <taxon>Bacteria</taxon>
        <taxon>Pseudomonadati</taxon>
        <taxon>Planctomycetota</taxon>
        <taxon>Planctomycetia</taxon>
        <taxon>Pirellulales</taxon>
        <taxon>Pirellulaceae</taxon>
        <taxon>Lignipirellula</taxon>
    </lineage>
</organism>
<keyword evidence="3" id="KW-1185">Reference proteome</keyword>
<proteinExistence type="predicted"/>
<keyword evidence="1" id="KW-0472">Membrane</keyword>
<dbReference type="KEGG" id="lcre:Pla8534_71240"/>
<evidence type="ECO:0000313" key="2">
    <source>
        <dbReference type="EMBL" id="QDU99211.1"/>
    </source>
</evidence>
<dbReference type="Proteomes" id="UP000317648">
    <property type="component" value="Chromosome"/>
</dbReference>
<gene>
    <name evidence="2" type="ORF">Pla8534_71240</name>
</gene>
<name>A0A518E554_9BACT</name>
<feature type="transmembrane region" description="Helical" evidence="1">
    <location>
        <begin position="15"/>
        <end position="36"/>
    </location>
</feature>
<evidence type="ECO:0000256" key="1">
    <source>
        <dbReference type="SAM" id="Phobius"/>
    </source>
</evidence>
<keyword evidence="1" id="KW-0812">Transmembrane</keyword>
<evidence type="ECO:0000313" key="3">
    <source>
        <dbReference type="Proteomes" id="UP000317648"/>
    </source>
</evidence>
<reference evidence="2 3" key="1">
    <citation type="submission" date="2019-02" db="EMBL/GenBank/DDBJ databases">
        <title>Deep-cultivation of Planctomycetes and their phenomic and genomic characterization uncovers novel biology.</title>
        <authorList>
            <person name="Wiegand S."/>
            <person name="Jogler M."/>
            <person name="Boedeker C."/>
            <person name="Pinto D."/>
            <person name="Vollmers J."/>
            <person name="Rivas-Marin E."/>
            <person name="Kohn T."/>
            <person name="Peeters S.H."/>
            <person name="Heuer A."/>
            <person name="Rast P."/>
            <person name="Oberbeckmann S."/>
            <person name="Bunk B."/>
            <person name="Jeske O."/>
            <person name="Meyerdierks A."/>
            <person name="Storesund J.E."/>
            <person name="Kallscheuer N."/>
            <person name="Luecker S."/>
            <person name="Lage O.M."/>
            <person name="Pohl T."/>
            <person name="Merkel B.J."/>
            <person name="Hornburger P."/>
            <person name="Mueller R.-W."/>
            <person name="Bruemmer F."/>
            <person name="Labrenz M."/>
            <person name="Spormann A.M."/>
            <person name="Op den Camp H."/>
            <person name="Overmann J."/>
            <person name="Amann R."/>
            <person name="Jetten M.S.M."/>
            <person name="Mascher T."/>
            <person name="Medema M.H."/>
            <person name="Devos D.P."/>
            <person name="Kaster A.-K."/>
            <person name="Ovreas L."/>
            <person name="Rohde M."/>
            <person name="Galperin M.Y."/>
            <person name="Jogler C."/>
        </authorList>
    </citation>
    <scope>NUCLEOTIDE SEQUENCE [LARGE SCALE GENOMIC DNA]</scope>
    <source>
        <strain evidence="2 3">Pla85_3_4</strain>
    </source>
</reference>
<dbReference type="OrthoDB" id="291363at2"/>
<sequence length="112" mass="11757">MLKKLINDDRGEASVTALVLIAAIVCLAAIVGLATLRDMVIQQFGDVGVAINNLDQSFSYEILIDTDGDGMLEDLGINGEYIDDAPSLVDNPGAAPACLNFTTAPGTENDPF</sequence>
<dbReference type="EMBL" id="CP036433">
    <property type="protein sequence ID" value="QDU99211.1"/>
    <property type="molecule type" value="Genomic_DNA"/>
</dbReference>
<accession>A0A518E554</accession>
<dbReference type="RefSeq" id="WP_145059060.1">
    <property type="nucleotide sequence ID" value="NZ_CP036433.1"/>
</dbReference>
<protein>
    <submittedName>
        <fullName evidence="2">Uncharacterized protein</fullName>
    </submittedName>
</protein>
<keyword evidence="1" id="KW-1133">Transmembrane helix</keyword>